<accession>A0A3Q7I3Z9</accession>
<reference evidence="1" key="1">
    <citation type="journal article" date="2012" name="Nature">
        <title>The tomato genome sequence provides insights into fleshy fruit evolution.</title>
        <authorList>
            <consortium name="Tomato Genome Consortium"/>
        </authorList>
    </citation>
    <scope>NUCLEOTIDE SEQUENCE [LARGE SCALE GENOMIC DNA]</scope>
    <source>
        <strain evidence="1">cv. Heinz 1706</strain>
    </source>
</reference>
<dbReference type="EnsemblPlants" id="Solyc09g065645.1.1">
    <property type="protein sequence ID" value="Solyc09g065645.1.1"/>
    <property type="gene ID" value="Solyc09g065645.1"/>
</dbReference>
<dbReference type="Proteomes" id="UP000004994">
    <property type="component" value="Chromosome 9"/>
</dbReference>
<evidence type="ECO:0000313" key="1">
    <source>
        <dbReference type="EnsemblPlants" id="Solyc09g065645.1.1"/>
    </source>
</evidence>
<dbReference type="InParanoid" id="A0A3Q7I3Z9"/>
<sequence length="91" mass="10503">MQFSLSQLQFFFGDFNFLSPLQFKAYPPSQTSSKPKKKKETNQVMKSIPGDLSNFTLQNYCHDNKLKIKHAPSHCLSIPLKLFKGHEHDMS</sequence>
<evidence type="ECO:0000313" key="2">
    <source>
        <dbReference type="Proteomes" id="UP000004994"/>
    </source>
</evidence>
<reference evidence="1" key="2">
    <citation type="submission" date="2019-01" db="UniProtKB">
        <authorList>
            <consortium name="EnsemblPlants"/>
        </authorList>
    </citation>
    <scope>IDENTIFICATION</scope>
    <source>
        <strain evidence="1">cv. Heinz 1706</strain>
    </source>
</reference>
<protein>
    <submittedName>
        <fullName evidence="1">Uncharacterized protein</fullName>
    </submittedName>
</protein>
<keyword evidence="2" id="KW-1185">Reference proteome</keyword>
<organism evidence="1">
    <name type="scientific">Solanum lycopersicum</name>
    <name type="common">Tomato</name>
    <name type="synonym">Lycopersicon esculentum</name>
    <dbReference type="NCBI Taxonomy" id="4081"/>
    <lineage>
        <taxon>Eukaryota</taxon>
        <taxon>Viridiplantae</taxon>
        <taxon>Streptophyta</taxon>
        <taxon>Embryophyta</taxon>
        <taxon>Tracheophyta</taxon>
        <taxon>Spermatophyta</taxon>
        <taxon>Magnoliopsida</taxon>
        <taxon>eudicotyledons</taxon>
        <taxon>Gunneridae</taxon>
        <taxon>Pentapetalae</taxon>
        <taxon>asterids</taxon>
        <taxon>lamiids</taxon>
        <taxon>Solanales</taxon>
        <taxon>Solanaceae</taxon>
        <taxon>Solanoideae</taxon>
        <taxon>Solaneae</taxon>
        <taxon>Solanum</taxon>
        <taxon>Solanum subgen. Lycopersicon</taxon>
    </lineage>
</organism>
<name>A0A3Q7I3Z9_SOLLC</name>
<dbReference type="Gramene" id="Solyc09g065645.1.1">
    <property type="protein sequence ID" value="Solyc09g065645.1.1"/>
    <property type="gene ID" value="Solyc09g065645.1"/>
</dbReference>
<proteinExistence type="predicted"/>
<dbReference type="AlphaFoldDB" id="A0A3Q7I3Z9"/>